<dbReference type="InterPro" id="IPR001810">
    <property type="entry name" value="F-box_dom"/>
</dbReference>
<dbReference type="InterPro" id="IPR002110">
    <property type="entry name" value="Ankyrin_rpt"/>
</dbReference>
<comment type="caution">
    <text evidence="5">The sequence shown here is derived from an EMBL/GenBank/DDBJ whole genome shotgun (WGS) entry which is preliminary data.</text>
</comment>
<dbReference type="InterPro" id="IPR036770">
    <property type="entry name" value="Ankyrin_rpt-contain_sf"/>
</dbReference>
<dbReference type="Proteomes" id="UP000191518">
    <property type="component" value="Unassembled WGS sequence"/>
</dbReference>
<name>A0A1V6RXW0_9EURO</name>
<proteinExistence type="predicted"/>
<dbReference type="PANTHER" id="PTHR24198:SF165">
    <property type="entry name" value="ANKYRIN REPEAT-CONTAINING PROTEIN-RELATED"/>
    <property type="match status" value="1"/>
</dbReference>
<dbReference type="Pfam" id="PF12796">
    <property type="entry name" value="Ank_2"/>
    <property type="match status" value="1"/>
</dbReference>
<evidence type="ECO:0000313" key="6">
    <source>
        <dbReference type="Proteomes" id="UP000191518"/>
    </source>
</evidence>
<dbReference type="SUPFAM" id="SSF48403">
    <property type="entry name" value="Ankyrin repeat"/>
    <property type="match status" value="2"/>
</dbReference>
<protein>
    <recommendedName>
        <fullName evidence="4">F-box domain-containing protein</fullName>
    </recommendedName>
</protein>
<sequence length="721" mass="80004">MGFSALPLEMIYLIAEYLELESDINALSRTTRQLHNLLNKYLYKHNVKHNGGCALEWAARHGRTSVAQKSLEAGALLYATVNESMQPICLASAHGHDAVVKIFLEWGVCPNGEKEWWPKRPWPLEDEPFENYFTGEDLLENFDFDAWLEDSPVNGDQDPIILAIRYGHESVIQLLRAHGGMANWDQDKASEALTTAVEGGNLEIVKTIAREYPETMSYLVREKRRLLSLAKKTEIASFLVNAGVPLDGAEPGWLTPLSCAVESSNVDLIRFLVESGACPTHPWPHGVTLWLMRRAAQNFDGQDRSLEVVQYLLSHVDVDSKINAGGEDMIILLLVAATCDFEEIIEKILKTGCHPDTTAGPCPEWFGESRTALSWAVQRGNVRIARLLLEKGADPNKLKEREETPLIVACETGNIDMVVLLLEHDVDLNCKNKHRDPALVTAIPFPELFSILLERTADSQVAFDHDELNLMEIAVRSGNVAMVQMLLDRGFSLERPRGVSEVTTMVSQAVRGGVAMLEFLRPYGVVPVAGNAEAQIALRCAIRAGHTLVTKYLLDQGFDPNPTASELPSFTEHPASYLGDAANAGDPQAAAATLDVLLSHGANIDKLDTFYASRRSVGPFMSEGQLTVLRLLLERGASPLPEHKFGSSALKVAVKANSKEAIDLLLSFTDVHSLSLNDLHRNLLLAEGILTEWDKWHLSAARYTIRLWRQLYWRKRHPVPA</sequence>
<evidence type="ECO:0000256" key="1">
    <source>
        <dbReference type="ARBA" id="ARBA00022737"/>
    </source>
</evidence>
<dbReference type="SMART" id="SM00248">
    <property type="entry name" value="ANK"/>
    <property type="match status" value="10"/>
</dbReference>
<keyword evidence="1" id="KW-0677">Repeat</keyword>
<keyword evidence="2 3" id="KW-0040">ANK repeat</keyword>
<dbReference type="OrthoDB" id="341259at2759"/>
<evidence type="ECO:0000259" key="4">
    <source>
        <dbReference type="PROSITE" id="PS50181"/>
    </source>
</evidence>
<feature type="repeat" description="ANK" evidence="3">
    <location>
        <begin position="401"/>
        <end position="433"/>
    </location>
</feature>
<evidence type="ECO:0000313" key="5">
    <source>
        <dbReference type="EMBL" id="OQE06607.1"/>
    </source>
</evidence>
<dbReference type="STRING" id="29845.A0A1V6RXW0"/>
<dbReference type="EMBL" id="MDYP01000017">
    <property type="protein sequence ID" value="OQE06607.1"/>
    <property type="molecule type" value="Genomic_DNA"/>
</dbReference>
<evidence type="ECO:0000256" key="2">
    <source>
        <dbReference type="ARBA" id="ARBA00023043"/>
    </source>
</evidence>
<feature type="domain" description="F-box" evidence="4">
    <location>
        <begin position="1"/>
        <end position="46"/>
    </location>
</feature>
<feature type="repeat" description="ANK" evidence="3">
    <location>
        <begin position="368"/>
        <end position="400"/>
    </location>
</feature>
<dbReference type="PANTHER" id="PTHR24198">
    <property type="entry name" value="ANKYRIN REPEAT AND PROTEIN KINASE DOMAIN-CONTAINING PROTEIN"/>
    <property type="match status" value="1"/>
</dbReference>
<evidence type="ECO:0000256" key="3">
    <source>
        <dbReference type="PROSITE-ProRule" id="PRU00023"/>
    </source>
</evidence>
<dbReference type="PROSITE" id="PS50181">
    <property type="entry name" value="FBOX"/>
    <property type="match status" value="1"/>
</dbReference>
<dbReference type="PROSITE" id="PS50088">
    <property type="entry name" value="ANK_REPEAT"/>
    <property type="match status" value="2"/>
</dbReference>
<keyword evidence="6" id="KW-1185">Reference proteome</keyword>
<accession>A0A1V6RXW0</accession>
<dbReference type="PROSITE" id="PS50297">
    <property type="entry name" value="ANK_REP_REGION"/>
    <property type="match status" value="2"/>
</dbReference>
<reference evidence="6" key="1">
    <citation type="journal article" date="2017" name="Nat. Microbiol.">
        <title>Global analysis of biosynthetic gene clusters reveals vast potential of secondary metabolite production in Penicillium species.</title>
        <authorList>
            <person name="Nielsen J.C."/>
            <person name="Grijseels S."/>
            <person name="Prigent S."/>
            <person name="Ji B."/>
            <person name="Dainat J."/>
            <person name="Nielsen K.F."/>
            <person name="Frisvad J.C."/>
            <person name="Workman M."/>
            <person name="Nielsen J."/>
        </authorList>
    </citation>
    <scope>NUCLEOTIDE SEQUENCE [LARGE SCALE GENOMIC DNA]</scope>
    <source>
        <strain evidence="6">IBT 29486</strain>
    </source>
</reference>
<organism evidence="5 6">
    <name type="scientific">Penicillium vulpinum</name>
    <dbReference type="NCBI Taxonomy" id="29845"/>
    <lineage>
        <taxon>Eukaryota</taxon>
        <taxon>Fungi</taxon>
        <taxon>Dikarya</taxon>
        <taxon>Ascomycota</taxon>
        <taxon>Pezizomycotina</taxon>
        <taxon>Eurotiomycetes</taxon>
        <taxon>Eurotiomycetidae</taxon>
        <taxon>Eurotiales</taxon>
        <taxon>Aspergillaceae</taxon>
        <taxon>Penicillium</taxon>
    </lineage>
</organism>
<dbReference type="Gene3D" id="1.25.40.20">
    <property type="entry name" value="Ankyrin repeat-containing domain"/>
    <property type="match status" value="3"/>
</dbReference>
<dbReference type="AlphaFoldDB" id="A0A1V6RXW0"/>
<gene>
    <name evidence="5" type="ORF">PENVUL_c017G03865</name>
</gene>